<dbReference type="Pfam" id="PF02447">
    <property type="entry name" value="GntP_permease"/>
    <property type="match status" value="1"/>
</dbReference>
<feature type="transmembrane region" description="Helical" evidence="8">
    <location>
        <begin position="420"/>
        <end position="443"/>
    </location>
</feature>
<dbReference type="NCBIfam" id="TIGR00791">
    <property type="entry name" value="gntP"/>
    <property type="match status" value="1"/>
</dbReference>
<comment type="caution">
    <text evidence="9">The sequence shown here is derived from an EMBL/GenBank/DDBJ whole genome shotgun (WGS) entry which is preliminary data.</text>
</comment>
<dbReference type="OrthoDB" id="9787129at2"/>
<feature type="transmembrane region" description="Helical" evidence="8">
    <location>
        <begin position="335"/>
        <end position="359"/>
    </location>
</feature>
<feature type="transmembrane region" description="Helical" evidence="8">
    <location>
        <begin position="97"/>
        <end position="124"/>
    </location>
</feature>
<dbReference type="GO" id="GO:0005886">
    <property type="term" value="C:plasma membrane"/>
    <property type="evidence" value="ECO:0007669"/>
    <property type="project" value="UniProtKB-SubCell"/>
</dbReference>
<dbReference type="EMBL" id="BFFP01000037">
    <property type="protein sequence ID" value="GBG95492.1"/>
    <property type="molecule type" value="Genomic_DNA"/>
</dbReference>
<comment type="similarity">
    <text evidence="7">Belongs to the GntP permease family.</text>
</comment>
<accession>A0A401IVD5</accession>
<dbReference type="AlphaFoldDB" id="A0A401IVD5"/>
<evidence type="ECO:0000256" key="5">
    <source>
        <dbReference type="ARBA" id="ARBA00022989"/>
    </source>
</evidence>
<evidence type="ECO:0000256" key="3">
    <source>
        <dbReference type="ARBA" id="ARBA00022475"/>
    </source>
</evidence>
<keyword evidence="4 8" id="KW-0812">Transmembrane</keyword>
<feature type="transmembrane region" description="Helical" evidence="8">
    <location>
        <begin position="269"/>
        <end position="286"/>
    </location>
</feature>
<sequence length="444" mass="47146">MPLLIVSASILLLVILIVKFKWETFSSLLLITALAGLALGLPWEKLPQIMVFGMGEQLGDLAVIIGCGAMIGKLVADAGGSYVIAEHLIGVFGRKKMQLAVVLASAIIGFALFFEVGLVVLIPIIFEIAKELKVPLAKLALPVGATLNTMHGLLPPHPAPSALTEIVGADIGDVILMGIVVAIPTMLIAGPLWNLCLQHFFPQAYRYQTKLTGFEASEKLPPRTQLPKFSTSVLTTMMPVLLIGSLTAVEQFLQIPRPFAPLLKFLADPNVAMLLSLLFAVYTMGFMQKRRLAAIGRSLNKGVEQVALVVFLTGAGGAFKAVLEQGGIAEYISELFAGINLSPIVAGWLIAALMHLCLGSSTVAAMTSASLMGPLIISANADPVLVVLAIGAGSIFGDNVTDAGFWMVKEYCGFSVKETFITWSTTTAMIGLVGLETILIINLF</sequence>
<feature type="transmembrane region" description="Helical" evidence="8">
    <location>
        <begin position="58"/>
        <end position="85"/>
    </location>
</feature>
<keyword evidence="5 8" id="KW-1133">Transmembrane helix</keyword>
<feature type="transmembrane region" description="Helical" evidence="8">
    <location>
        <begin position="174"/>
        <end position="197"/>
    </location>
</feature>
<evidence type="ECO:0000256" key="6">
    <source>
        <dbReference type="ARBA" id="ARBA00023136"/>
    </source>
</evidence>
<feature type="transmembrane region" description="Helical" evidence="8">
    <location>
        <begin position="371"/>
        <end position="396"/>
    </location>
</feature>
<dbReference type="Proteomes" id="UP000286848">
    <property type="component" value="Unassembled WGS sequence"/>
</dbReference>
<evidence type="ECO:0000313" key="10">
    <source>
        <dbReference type="Proteomes" id="UP000286848"/>
    </source>
</evidence>
<dbReference type="PIRSF" id="PIRSF002746">
    <property type="entry name" value="Gluconate_transporter"/>
    <property type="match status" value="1"/>
</dbReference>
<keyword evidence="2" id="KW-0813">Transport</keyword>
<feature type="transmembrane region" description="Helical" evidence="8">
    <location>
        <begin position="306"/>
        <end position="323"/>
    </location>
</feature>
<evidence type="ECO:0000256" key="7">
    <source>
        <dbReference type="ARBA" id="ARBA00049663"/>
    </source>
</evidence>
<organism evidence="9 10">
    <name type="scientific">Ligilactobacillus salitolerans</name>
    <dbReference type="NCBI Taxonomy" id="1808352"/>
    <lineage>
        <taxon>Bacteria</taxon>
        <taxon>Bacillati</taxon>
        <taxon>Bacillota</taxon>
        <taxon>Bacilli</taxon>
        <taxon>Lactobacillales</taxon>
        <taxon>Lactobacillaceae</taxon>
        <taxon>Ligilactobacillus</taxon>
    </lineage>
</organism>
<comment type="subcellular location">
    <subcellularLocation>
        <location evidence="1">Cell membrane</location>
        <topology evidence="1">Multi-pass membrane protein</topology>
    </subcellularLocation>
</comment>
<evidence type="ECO:0000256" key="8">
    <source>
        <dbReference type="SAM" id="Phobius"/>
    </source>
</evidence>
<dbReference type="RefSeq" id="WP_124977842.1">
    <property type="nucleotide sequence ID" value="NZ_BFFP01000037.1"/>
</dbReference>
<dbReference type="GO" id="GO:0015128">
    <property type="term" value="F:gluconate transmembrane transporter activity"/>
    <property type="evidence" value="ECO:0007669"/>
    <property type="project" value="InterPro"/>
</dbReference>
<feature type="transmembrane region" description="Helical" evidence="8">
    <location>
        <begin position="27"/>
        <end position="46"/>
    </location>
</feature>
<evidence type="ECO:0000256" key="1">
    <source>
        <dbReference type="ARBA" id="ARBA00004651"/>
    </source>
</evidence>
<dbReference type="PANTHER" id="PTHR30354:SF22">
    <property type="entry name" value="HIGH-AFFINITY GLUCONATE TRANSPORTER"/>
    <property type="match status" value="1"/>
</dbReference>
<keyword evidence="10" id="KW-1185">Reference proteome</keyword>
<reference evidence="9 10" key="1">
    <citation type="journal article" date="2019" name="Int. J. Syst. Evol. Microbiol.">
        <title>Lactobacillus salitolerans sp. nov., a novel lactic acid bacterium isolated from spent mushroom substrates.</title>
        <authorList>
            <person name="Tohno M."/>
            <person name="Tanizawa Y."/>
            <person name="Kojima Y."/>
            <person name="Sakamoto M."/>
            <person name="Nakamura Y."/>
            <person name="Ohkuma M."/>
            <person name="Kobayashi H."/>
        </authorList>
    </citation>
    <scope>NUCLEOTIDE SEQUENCE [LARGE SCALE GENOMIC DNA]</scope>
    <source>
        <strain evidence="9 10">YK43</strain>
    </source>
</reference>
<name>A0A401IVD5_9LACO</name>
<evidence type="ECO:0000313" key="9">
    <source>
        <dbReference type="EMBL" id="GBG95492.1"/>
    </source>
</evidence>
<proteinExistence type="inferred from homology"/>
<dbReference type="PANTHER" id="PTHR30354">
    <property type="entry name" value="GNT FAMILY GLUCONATE TRANSPORTER"/>
    <property type="match status" value="1"/>
</dbReference>
<keyword evidence="6 8" id="KW-0472">Membrane</keyword>
<evidence type="ECO:0000256" key="4">
    <source>
        <dbReference type="ARBA" id="ARBA00022692"/>
    </source>
</evidence>
<protein>
    <submittedName>
        <fullName evidence="9">Gluconate:proton symporter</fullName>
    </submittedName>
</protein>
<feature type="transmembrane region" description="Helical" evidence="8">
    <location>
        <begin position="229"/>
        <end position="249"/>
    </location>
</feature>
<dbReference type="InterPro" id="IPR003474">
    <property type="entry name" value="Glcn_transporter"/>
</dbReference>
<evidence type="ECO:0000256" key="2">
    <source>
        <dbReference type="ARBA" id="ARBA00022448"/>
    </source>
</evidence>
<keyword evidence="3" id="KW-1003">Cell membrane</keyword>
<gene>
    <name evidence="9" type="primary">gntT</name>
    <name evidence="9" type="ORF">LFYK43_19510</name>
</gene>